<dbReference type="Pfam" id="PF10604">
    <property type="entry name" value="Polyketide_cyc2"/>
    <property type="match status" value="1"/>
</dbReference>
<keyword evidence="2" id="KW-1185">Reference proteome</keyword>
<dbReference type="CDD" id="cd07812">
    <property type="entry name" value="SRPBCC"/>
    <property type="match status" value="1"/>
</dbReference>
<dbReference type="Gene3D" id="3.30.530.20">
    <property type="match status" value="1"/>
</dbReference>
<dbReference type="EMBL" id="WKKF01000002">
    <property type="protein sequence ID" value="MRX54463.1"/>
    <property type="molecule type" value="Genomic_DNA"/>
</dbReference>
<name>A0A6I2MFA0_9BACI</name>
<dbReference type="InterPro" id="IPR019587">
    <property type="entry name" value="Polyketide_cyclase/dehydratase"/>
</dbReference>
<protein>
    <submittedName>
        <fullName evidence="1">DUF3284 domain-containing protein</fullName>
    </submittedName>
</protein>
<reference evidence="1 2" key="1">
    <citation type="submission" date="2019-11" db="EMBL/GenBank/DDBJ databases">
        <title>Bacillus idriensis genome.</title>
        <authorList>
            <person name="Konopka E.N."/>
            <person name="Newman J.D."/>
        </authorList>
    </citation>
    <scope>NUCLEOTIDE SEQUENCE [LARGE SCALE GENOMIC DNA]</scope>
    <source>
        <strain evidence="1 2">DSM 19097</strain>
    </source>
</reference>
<gene>
    <name evidence="1" type="ORF">GJU41_10810</name>
</gene>
<evidence type="ECO:0000313" key="2">
    <source>
        <dbReference type="Proteomes" id="UP000441585"/>
    </source>
</evidence>
<comment type="caution">
    <text evidence="1">The sequence shown here is derived from an EMBL/GenBank/DDBJ whole genome shotgun (WGS) entry which is preliminary data.</text>
</comment>
<dbReference type="SUPFAM" id="SSF55961">
    <property type="entry name" value="Bet v1-like"/>
    <property type="match status" value="1"/>
</dbReference>
<dbReference type="InterPro" id="IPR023393">
    <property type="entry name" value="START-like_dom_sf"/>
</dbReference>
<dbReference type="Proteomes" id="UP000441585">
    <property type="component" value="Unassembled WGS sequence"/>
</dbReference>
<sequence length="152" mass="17032">MGGLSILKHTVVIKAPAGFVFEQLSTPSARESWTKEIQSIQYEHPSEEKTEGAAFIQVQKEGAIRTSFHGKNVAVIEPETYSYSLESKAFKMVISYHLEDLQGETKVTQTYETIYLSPFAKIMGTLSSKLTGKLALSLLHQLKRYCENSLIK</sequence>
<organism evidence="1 2">
    <name type="scientific">Metabacillus idriensis</name>
    <dbReference type="NCBI Taxonomy" id="324768"/>
    <lineage>
        <taxon>Bacteria</taxon>
        <taxon>Bacillati</taxon>
        <taxon>Bacillota</taxon>
        <taxon>Bacilli</taxon>
        <taxon>Bacillales</taxon>
        <taxon>Bacillaceae</taxon>
        <taxon>Metabacillus</taxon>
    </lineage>
</organism>
<accession>A0A6I2MFA0</accession>
<dbReference type="AlphaFoldDB" id="A0A6I2MFA0"/>
<evidence type="ECO:0000313" key="1">
    <source>
        <dbReference type="EMBL" id="MRX54463.1"/>
    </source>
</evidence>
<proteinExistence type="predicted"/>